<evidence type="ECO:0000313" key="2">
    <source>
        <dbReference type="Proteomes" id="UP000249304"/>
    </source>
</evidence>
<keyword evidence="2" id="KW-1185">Reference proteome</keyword>
<dbReference type="OrthoDB" id="3519634at2"/>
<proteinExistence type="predicted"/>
<name>A0A2W2DM69_9ACTN</name>
<comment type="caution">
    <text evidence="1">The sequence shown here is derived from an EMBL/GenBank/DDBJ whole genome shotgun (WGS) entry which is preliminary data.</text>
</comment>
<gene>
    <name evidence="1" type="ORF">C1J01_47735</name>
</gene>
<protein>
    <submittedName>
        <fullName evidence="1">Uncharacterized protein</fullName>
    </submittedName>
</protein>
<dbReference type="EMBL" id="POUD01000530">
    <property type="protein sequence ID" value="PZG01950.1"/>
    <property type="molecule type" value="Genomic_DNA"/>
</dbReference>
<evidence type="ECO:0000313" key="1">
    <source>
        <dbReference type="EMBL" id="PZG01950.1"/>
    </source>
</evidence>
<feature type="non-terminal residue" evidence="1">
    <location>
        <position position="138"/>
    </location>
</feature>
<dbReference type="RefSeq" id="WP_146616037.1">
    <property type="nucleotide sequence ID" value="NZ_POUD01000530.1"/>
</dbReference>
<sequence length="138" mass="13638">MDIAVTRIGLPSPVRVAASDGTTVWCAASGGLRAYTASGAFLEDGDDPSLEGATGLEVRSLAAVPGTVSATAGVPGTLTETVVVPRSFAGPAPVNPLPEGTLAATAGDRVLWLGPTGAPLAQARFEGRVVAGGGEIWA</sequence>
<organism evidence="1 2">
    <name type="scientific">Nonomuraea aridisoli</name>
    <dbReference type="NCBI Taxonomy" id="2070368"/>
    <lineage>
        <taxon>Bacteria</taxon>
        <taxon>Bacillati</taxon>
        <taxon>Actinomycetota</taxon>
        <taxon>Actinomycetes</taxon>
        <taxon>Streptosporangiales</taxon>
        <taxon>Streptosporangiaceae</taxon>
        <taxon>Nonomuraea</taxon>
    </lineage>
</organism>
<dbReference type="Proteomes" id="UP000249304">
    <property type="component" value="Unassembled WGS sequence"/>
</dbReference>
<reference evidence="1 2" key="1">
    <citation type="submission" date="2018-01" db="EMBL/GenBank/DDBJ databases">
        <title>Draft genome sequence of Nonomuraea sp. KC333.</title>
        <authorList>
            <person name="Sahin N."/>
            <person name="Saygin H."/>
            <person name="Ay H."/>
        </authorList>
    </citation>
    <scope>NUCLEOTIDE SEQUENCE [LARGE SCALE GENOMIC DNA]</scope>
    <source>
        <strain evidence="1 2">KC333</strain>
    </source>
</reference>
<dbReference type="AlphaFoldDB" id="A0A2W2DM69"/>
<accession>A0A2W2DM69</accession>